<protein>
    <submittedName>
        <fullName evidence="3">SMP-30/gluconolactonase/LRE family protein</fullName>
    </submittedName>
</protein>
<comment type="similarity">
    <text evidence="1">Belongs to the SMP-30/CGR1 family.</text>
</comment>
<dbReference type="Proteomes" id="UP001201549">
    <property type="component" value="Unassembled WGS sequence"/>
</dbReference>
<organism evidence="3 4">
    <name type="scientific">Shewanella electrica</name>
    <dbReference type="NCBI Taxonomy" id="515560"/>
    <lineage>
        <taxon>Bacteria</taxon>
        <taxon>Pseudomonadati</taxon>
        <taxon>Pseudomonadota</taxon>
        <taxon>Gammaproteobacteria</taxon>
        <taxon>Alteromonadales</taxon>
        <taxon>Shewanellaceae</taxon>
        <taxon>Shewanella</taxon>
    </lineage>
</organism>
<gene>
    <name evidence="3" type="ORF">L9G74_12070</name>
</gene>
<dbReference type="RefSeq" id="WP_238896656.1">
    <property type="nucleotide sequence ID" value="NZ_JAKOGG010000007.1"/>
</dbReference>
<evidence type="ECO:0000259" key="2">
    <source>
        <dbReference type="Pfam" id="PF08450"/>
    </source>
</evidence>
<comment type="caution">
    <text evidence="3">The sequence shown here is derived from an EMBL/GenBank/DDBJ whole genome shotgun (WGS) entry which is preliminary data.</text>
</comment>
<dbReference type="Gene3D" id="2.120.10.30">
    <property type="entry name" value="TolB, C-terminal domain"/>
    <property type="match status" value="1"/>
</dbReference>
<dbReference type="Pfam" id="PF08450">
    <property type="entry name" value="SGL"/>
    <property type="match status" value="1"/>
</dbReference>
<dbReference type="PANTHER" id="PTHR10907">
    <property type="entry name" value="REGUCALCIN"/>
    <property type="match status" value="1"/>
</dbReference>
<dbReference type="EMBL" id="JAKOGG010000007">
    <property type="protein sequence ID" value="MCS4557180.1"/>
    <property type="molecule type" value="Genomic_DNA"/>
</dbReference>
<evidence type="ECO:0000313" key="3">
    <source>
        <dbReference type="EMBL" id="MCS4557180.1"/>
    </source>
</evidence>
<name>A0ABT2FLH3_9GAMM</name>
<evidence type="ECO:0000256" key="1">
    <source>
        <dbReference type="ARBA" id="ARBA00008853"/>
    </source>
</evidence>
<accession>A0ABT2FLH3</accession>
<reference evidence="4" key="1">
    <citation type="submission" date="2023-07" db="EMBL/GenBank/DDBJ databases">
        <title>Shewanella mangrovi sp. nov., an acetaldehyde- degrading bacterium isolated from mangrove sediment.</title>
        <authorList>
            <person name="Liu Y."/>
        </authorList>
    </citation>
    <scope>NUCLEOTIDE SEQUENCE [LARGE SCALE GENOMIC DNA]</scope>
    <source>
        <strain evidence="4">C32</strain>
    </source>
</reference>
<dbReference type="PRINTS" id="PR01790">
    <property type="entry name" value="SMP30FAMILY"/>
</dbReference>
<feature type="domain" description="SMP-30/Gluconolactonase/LRE-like region" evidence="2">
    <location>
        <begin position="54"/>
        <end position="294"/>
    </location>
</feature>
<proteinExistence type="inferred from homology"/>
<evidence type="ECO:0000313" key="4">
    <source>
        <dbReference type="Proteomes" id="UP001201549"/>
    </source>
</evidence>
<dbReference type="PANTHER" id="PTHR10907:SF47">
    <property type="entry name" value="REGUCALCIN"/>
    <property type="match status" value="1"/>
</dbReference>
<dbReference type="InterPro" id="IPR013658">
    <property type="entry name" value="SGL"/>
</dbReference>
<sequence>MKVNNLFDKEIQSVPMGGEQAFRFSGLHRRTHFLSNYHQDLFHARKCWGFSCQLGEGLHWNTFDNCLYWVDIRRNRIHQFNPESQLHQYRTFTESVCWVVHNQQGEMVAGFASGIYRVDFTRGERTVIVQPPEPTSNRLNDASVDPSGCLWFGSMDNSEQMPTGKLYRMASMSERPQVVDDGYVVSNGPVITPDGRLMYHNSSSERTIYRFILDSRGIPLTKEPFAQFDEEMGCPDGMVMDAEGGLWVAQWGGHGIVRYTADGNIDVRVELPVPLVTNVCFGGKNLDRLFVTTAYQGLSLQQRLKYPQAGCLFELNVGVKGLAATPFNC</sequence>
<dbReference type="InterPro" id="IPR011042">
    <property type="entry name" value="6-blade_b-propeller_TolB-like"/>
</dbReference>
<keyword evidence="4" id="KW-1185">Reference proteome</keyword>
<dbReference type="InterPro" id="IPR005511">
    <property type="entry name" value="SMP-30"/>
</dbReference>
<dbReference type="SUPFAM" id="SSF63829">
    <property type="entry name" value="Calcium-dependent phosphotriesterase"/>
    <property type="match status" value="1"/>
</dbReference>